<keyword evidence="1" id="KW-0677">Repeat</keyword>
<dbReference type="PROSITE" id="PS50088">
    <property type="entry name" value="ANK_REPEAT"/>
    <property type="match status" value="1"/>
</dbReference>
<evidence type="ECO:0000256" key="3">
    <source>
        <dbReference type="PROSITE-ProRule" id="PRU00023"/>
    </source>
</evidence>
<sequence length="657" mass="69237">MSERSLLPQRPDLDQLRRRAKELRDAVHSGDAGARARFTAQHPAARLDTARLDTAGLAAAQFVIARELGFASWPALKAAVDADAGARGRELEFLAVSIRPGAGRAVELLAADPGIAGRSLRAAAVLGDVGAVRDALTLDPALAAAVDDARGWPPLLYACYSHWHRFDPSREAGLVEVVRLLMAAGAGANTNDGGRPRLYSALRGAVESTKPEVTELLLGSGAHPDLGQPLVEAIAHGDHRSLQLLLAHGARVSGSWALGAAVFHDDPVATRLLLDALTARGQDAAGAASGELVEAAAIASLPLIDALLAAGADPRTADEDGISAMRSAVRAGRNESAARLTSQGAVDDATDIDRFLGACLRAQRGTVQRLLAEHRDLPDRLTARDRAVIHHAAADRDTAALVLMLEFGFGHDARDEAGQAPLHTAAYHGNADAVRLLLAAGAEVDARDTRFEATALAFATVGSGEQDGEPGDWISTVRLLLEAGASRGAVWVSDKPPSREIAQLLEGYGIGSGHDDAARDENREFGADPGPVSDVPTALGDDVLSEIARHIEAACQEADLDLLASLLHPQVHWTGLCRTSAQVLDWYRLALADGTTPAVESVEVDRDAVVLGMTLTRPTEGTRPAPPHRLYQVFTVEGAQIVEIRGFPDRRSALARD</sequence>
<accession>A0A941EWS6</accession>
<dbReference type="RefSeq" id="WP_212533714.1">
    <property type="nucleotide sequence ID" value="NZ_JAGSOG010000410.1"/>
</dbReference>
<name>A0A941EWS6_9ACTN</name>
<dbReference type="Gene3D" id="3.10.450.50">
    <property type="match status" value="1"/>
</dbReference>
<feature type="repeat" description="ANK" evidence="3">
    <location>
        <begin position="417"/>
        <end position="449"/>
    </location>
</feature>
<dbReference type="Proteomes" id="UP000675781">
    <property type="component" value="Unassembled WGS sequence"/>
</dbReference>
<dbReference type="PROSITE" id="PS50297">
    <property type="entry name" value="ANK_REP_REGION"/>
    <property type="match status" value="1"/>
</dbReference>
<evidence type="ECO:0000313" key="6">
    <source>
        <dbReference type="Proteomes" id="UP000675781"/>
    </source>
</evidence>
<dbReference type="SUPFAM" id="SSF48403">
    <property type="entry name" value="Ankyrin repeat"/>
    <property type="match status" value="1"/>
</dbReference>
<keyword evidence="6" id="KW-1185">Reference proteome</keyword>
<evidence type="ECO:0000313" key="5">
    <source>
        <dbReference type="EMBL" id="MBR7839275.1"/>
    </source>
</evidence>
<dbReference type="PANTHER" id="PTHR24123">
    <property type="entry name" value="ANKYRIN REPEAT-CONTAINING"/>
    <property type="match status" value="1"/>
</dbReference>
<dbReference type="SUPFAM" id="SSF54427">
    <property type="entry name" value="NTF2-like"/>
    <property type="match status" value="1"/>
</dbReference>
<dbReference type="InterPro" id="IPR051165">
    <property type="entry name" value="Multifunctional_ANK_Repeat"/>
</dbReference>
<reference evidence="5" key="1">
    <citation type="submission" date="2021-04" db="EMBL/GenBank/DDBJ databases">
        <title>Genome based classification of Actinospica acidithermotolerans sp. nov., an actinobacterium isolated from an Indonesian hot spring.</title>
        <authorList>
            <person name="Kusuma A.B."/>
            <person name="Putra K.E."/>
            <person name="Nafisah S."/>
            <person name="Loh J."/>
            <person name="Nouioui I."/>
            <person name="Goodfellow M."/>
        </authorList>
    </citation>
    <scope>NUCLEOTIDE SEQUENCE</scope>
    <source>
        <strain evidence="5">CSCA 57</strain>
    </source>
</reference>
<gene>
    <name evidence="5" type="ORF">KDL01_38800</name>
</gene>
<evidence type="ECO:0000256" key="4">
    <source>
        <dbReference type="SAM" id="MobiDB-lite"/>
    </source>
</evidence>
<dbReference type="Gene3D" id="1.25.40.20">
    <property type="entry name" value="Ankyrin repeat-containing domain"/>
    <property type="match status" value="3"/>
</dbReference>
<dbReference type="InterPro" id="IPR002110">
    <property type="entry name" value="Ankyrin_rpt"/>
</dbReference>
<proteinExistence type="predicted"/>
<dbReference type="AlphaFoldDB" id="A0A941EWS6"/>
<keyword evidence="2 3" id="KW-0040">ANK repeat</keyword>
<evidence type="ECO:0000256" key="2">
    <source>
        <dbReference type="ARBA" id="ARBA00023043"/>
    </source>
</evidence>
<dbReference type="Pfam" id="PF12796">
    <property type="entry name" value="Ank_2"/>
    <property type="match status" value="1"/>
</dbReference>
<evidence type="ECO:0000256" key="1">
    <source>
        <dbReference type="ARBA" id="ARBA00022737"/>
    </source>
</evidence>
<dbReference type="PANTHER" id="PTHR24123:SF33">
    <property type="entry name" value="PROTEIN HOS4"/>
    <property type="match status" value="1"/>
</dbReference>
<dbReference type="InterPro" id="IPR036770">
    <property type="entry name" value="Ankyrin_rpt-contain_sf"/>
</dbReference>
<feature type="compositionally biased region" description="Basic and acidic residues" evidence="4">
    <location>
        <begin position="515"/>
        <end position="526"/>
    </location>
</feature>
<organism evidence="5 6">
    <name type="scientific">Actinospica durhamensis</name>
    <dbReference type="NCBI Taxonomy" id="1508375"/>
    <lineage>
        <taxon>Bacteria</taxon>
        <taxon>Bacillati</taxon>
        <taxon>Actinomycetota</taxon>
        <taxon>Actinomycetes</taxon>
        <taxon>Catenulisporales</taxon>
        <taxon>Actinospicaceae</taxon>
        <taxon>Actinospica</taxon>
    </lineage>
</organism>
<feature type="region of interest" description="Disordered" evidence="4">
    <location>
        <begin position="515"/>
        <end position="536"/>
    </location>
</feature>
<dbReference type="InterPro" id="IPR032710">
    <property type="entry name" value="NTF2-like_dom_sf"/>
</dbReference>
<protein>
    <submittedName>
        <fullName evidence="5">Ankyrin repeat domain-containing protein</fullName>
    </submittedName>
</protein>
<dbReference type="EMBL" id="JAGSOG010000410">
    <property type="protein sequence ID" value="MBR7839275.1"/>
    <property type="molecule type" value="Genomic_DNA"/>
</dbReference>
<dbReference type="SMART" id="SM00248">
    <property type="entry name" value="ANK"/>
    <property type="match status" value="5"/>
</dbReference>
<comment type="caution">
    <text evidence="5">The sequence shown here is derived from an EMBL/GenBank/DDBJ whole genome shotgun (WGS) entry which is preliminary data.</text>
</comment>